<accession>F0ZNI4</accession>
<keyword evidence="5" id="KW-0539">Nucleus</keyword>
<dbReference type="InterPro" id="IPR009057">
    <property type="entry name" value="Homeodomain-like_sf"/>
</dbReference>
<dbReference type="OrthoDB" id="2143914at2759"/>
<dbReference type="Pfam" id="PF00249">
    <property type="entry name" value="Myb_DNA-binding"/>
    <property type="match status" value="1"/>
</dbReference>
<reference evidence="10" key="1">
    <citation type="journal article" date="2011" name="Genome Biol.">
        <title>Comparative genomics of the social amoebae Dictyostelium discoideum and Dictyostelium purpureum.</title>
        <authorList>
            <consortium name="US DOE Joint Genome Institute (JGI-PGF)"/>
            <person name="Sucgang R."/>
            <person name="Kuo A."/>
            <person name="Tian X."/>
            <person name="Salerno W."/>
            <person name="Parikh A."/>
            <person name="Feasley C.L."/>
            <person name="Dalin E."/>
            <person name="Tu H."/>
            <person name="Huang E."/>
            <person name="Barry K."/>
            <person name="Lindquist E."/>
            <person name="Shapiro H."/>
            <person name="Bruce D."/>
            <person name="Schmutz J."/>
            <person name="Salamov A."/>
            <person name="Fey P."/>
            <person name="Gaudet P."/>
            <person name="Anjard C."/>
            <person name="Babu M.M."/>
            <person name="Basu S."/>
            <person name="Bushmanova Y."/>
            <person name="van der Wel H."/>
            <person name="Katoh-Kurasawa M."/>
            <person name="Dinh C."/>
            <person name="Coutinho P.M."/>
            <person name="Saito T."/>
            <person name="Elias M."/>
            <person name="Schaap P."/>
            <person name="Kay R.R."/>
            <person name="Henrissat B."/>
            <person name="Eichinger L."/>
            <person name="Rivero F."/>
            <person name="Putnam N.H."/>
            <person name="West C.M."/>
            <person name="Loomis W.F."/>
            <person name="Chisholm R.L."/>
            <person name="Shaulsky G."/>
            <person name="Strassmann J.E."/>
            <person name="Queller D.C."/>
            <person name="Kuspa A."/>
            <person name="Grigoriev I.V."/>
        </authorList>
    </citation>
    <scope>NUCLEOTIDE SEQUENCE [LARGE SCALE GENOMIC DNA]</scope>
    <source>
        <strain evidence="10">QSDP1</strain>
    </source>
</reference>
<dbReference type="RefSeq" id="XP_003288992.1">
    <property type="nucleotide sequence ID" value="XM_003288944.1"/>
</dbReference>
<evidence type="ECO:0000256" key="5">
    <source>
        <dbReference type="ARBA" id="ARBA00023242"/>
    </source>
</evidence>
<evidence type="ECO:0000256" key="6">
    <source>
        <dbReference type="SAM" id="MobiDB-lite"/>
    </source>
</evidence>
<dbReference type="PANTHER" id="PTHR46621:SF1">
    <property type="entry name" value="SNRNA-ACTIVATING PROTEIN COMPLEX SUBUNIT 4"/>
    <property type="match status" value="1"/>
</dbReference>
<dbReference type="KEGG" id="dpp:DICPUDRAFT_94790"/>
<dbReference type="STRING" id="5786.F0ZNI4"/>
<keyword evidence="3" id="KW-0238">DNA-binding</keyword>
<dbReference type="Proteomes" id="UP000001064">
    <property type="component" value="Unassembled WGS sequence"/>
</dbReference>
<evidence type="ECO:0008006" key="11">
    <source>
        <dbReference type="Google" id="ProtNLM"/>
    </source>
</evidence>
<dbReference type="PROSITE" id="PS51294">
    <property type="entry name" value="HTH_MYB"/>
    <property type="match status" value="1"/>
</dbReference>
<feature type="domain" description="HTH myb-type" evidence="8">
    <location>
        <begin position="321"/>
        <end position="370"/>
    </location>
</feature>
<evidence type="ECO:0000313" key="9">
    <source>
        <dbReference type="EMBL" id="EGC34503.1"/>
    </source>
</evidence>
<evidence type="ECO:0000259" key="8">
    <source>
        <dbReference type="PROSITE" id="PS51294"/>
    </source>
</evidence>
<dbReference type="InterPro" id="IPR017930">
    <property type="entry name" value="Myb_dom"/>
</dbReference>
<dbReference type="SUPFAM" id="SSF46689">
    <property type="entry name" value="Homeodomain-like"/>
    <property type="match status" value="2"/>
</dbReference>
<dbReference type="GO" id="GO:0006355">
    <property type="term" value="P:regulation of DNA-templated transcription"/>
    <property type="evidence" value="ECO:0000318"/>
    <property type="project" value="GO_Central"/>
</dbReference>
<dbReference type="eggNOG" id="KOG0048">
    <property type="taxonomic scope" value="Eukaryota"/>
</dbReference>
<dbReference type="CDD" id="cd00167">
    <property type="entry name" value="SANT"/>
    <property type="match status" value="1"/>
</dbReference>
<dbReference type="FunFam" id="1.10.10.60:FF:000563">
    <property type="entry name" value="Putative myb transcription factor"/>
    <property type="match status" value="1"/>
</dbReference>
<dbReference type="GO" id="GO:0031152">
    <property type="term" value="P:aggregation involved in sorocarp development"/>
    <property type="evidence" value="ECO:0007669"/>
    <property type="project" value="EnsemblProtists"/>
</dbReference>
<gene>
    <name evidence="9" type="ORF">DICPUDRAFT_94790</name>
</gene>
<protein>
    <recommendedName>
        <fullName evidence="11">Myb transcription factor</fullName>
    </recommendedName>
</protein>
<proteinExistence type="predicted"/>
<keyword evidence="1" id="KW-0677">Repeat</keyword>
<dbReference type="VEuPathDB" id="AmoebaDB:DICPUDRAFT_94790"/>
<dbReference type="EMBL" id="GL871095">
    <property type="protein sequence ID" value="EGC34503.1"/>
    <property type="molecule type" value="Genomic_DNA"/>
</dbReference>
<dbReference type="PROSITE" id="PS50090">
    <property type="entry name" value="MYB_LIKE"/>
    <property type="match status" value="1"/>
</dbReference>
<dbReference type="GO" id="GO:0005634">
    <property type="term" value="C:nucleus"/>
    <property type="evidence" value="ECO:0000318"/>
    <property type="project" value="GO_Central"/>
</dbReference>
<dbReference type="GO" id="GO:0000981">
    <property type="term" value="F:DNA-binding transcription factor activity, RNA polymerase II-specific"/>
    <property type="evidence" value="ECO:0000318"/>
    <property type="project" value="GO_Central"/>
</dbReference>
<dbReference type="PANTHER" id="PTHR46621">
    <property type="entry name" value="SNRNA-ACTIVATING PROTEIN COMPLEX SUBUNIT 4"/>
    <property type="match status" value="1"/>
</dbReference>
<evidence type="ECO:0000313" key="10">
    <source>
        <dbReference type="Proteomes" id="UP000001064"/>
    </source>
</evidence>
<dbReference type="GO" id="GO:0000978">
    <property type="term" value="F:RNA polymerase II cis-regulatory region sequence-specific DNA binding"/>
    <property type="evidence" value="ECO:0000318"/>
    <property type="project" value="GO_Central"/>
</dbReference>
<dbReference type="InterPro" id="IPR001005">
    <property type="entry name" value="SANT/Myb"/>
</dbReference>
<dbReference type="GeneID" id="10499739"/>
<keyword evidence="4" id="KW-0804">Transcription</keyword>
<feature type="region of interest" description="Disordered" evidence="6">
    <location>
        <begin position="297"/>
        <end position="324"/>
    </location>
</feature>
<dbReference type="OMA" id="IMSRQTE"/>
<keyword evidence="10" id="KW-1185">Reference proteome</keyword>
<name>F0ZNI4_DICPU</name>
<evidence type="ECO:0000259" key="7">
    <source>
        <dbReference type="PROSITE" id="PS50090"/>
    </source>
</evidence>
<dbReference type="InterPro" id="IPR051575">
    <property type="entry name" value="Myb-like_DNA-bd"/>
</dbReference>
<evidence type="ECO:0000256" key="4">
    <source>
        <dbReference type="ARBA" id="ARBA00023163"/>
    </source>
</evidence>
<dbReference type="Gene3D" id="1.10.10.60">
    <property type="entry name" value="Homeodomain-like"/>
    <property type="match status" value="1"/>
</dbReference>
<dbReference type="SMART" id="SM00717">
    <property type="entry name" value="SANT"/>
    <property type="match status" value="2"/>
</dbReference>
<dbReference type="FunCoup" id="F0ZNI4">
    <property type="interactions" value="229"/>
</dbReference>
<keyword evidence="2" id="KW-0805">Transcription regulation</keyword>
<evidence type="ECO:0000256" key="1">
    <source>
        <dbReference type="ARBA" id="ARBA00022737"/>
    </source>
</evidence>
<organism evidence="9 10">
    <name type="scientific">Dictyostelium purpureum</name>
    <name type="common">Slime mold</name>
    <dbReference type="NCBI Taxonomy" id="5786"/>
    <lineage>
        <taxon>Eukaryota</taxon>
        <taxon>Amoebozoa</taxon>
        <taxon>Evosea</taxon>
        <taxon>Eumycetozoa</taxon>
        <taxon>Dictyostelia</taxon>
        <taxon>Dictyosteliales</taxon>
        <taxon>Dictyosteliaceae</taxon>
        <taxon>Dictyostelium</taxon>
    </lineage>
</organism>
<feature type="domain" description="Myb-like" evidence="7">
    <location>
        <begin position="320"/>
        <end position="366"/>
    </location>
</feature>
<sequence>MTAIFPNNQYYYWPQYAPQNMNPNKINIYNQNMIPAAMVPGYYTAPNTPVTSSPNMHLHSPQLIMDQNSPPTTYGYGDTSPVMSLSSSFGIPPNISMNYNGNSNYNSNFCINNAINNINNTLNIQNEVNQEQNNNSNNNNDNNNSNKRSYALMEENSSCSTSEEDISSDKQCFSDKEINDNEDDADIYSEDEEDQEAIKIFITPLVNLIYKTPGICSPILRLFSECSREEISVKQMLVKLKHLCSEFLLDSSIYMTLLHSLVKIDGDVKMVKYLVENGVTDEELEFTKEITLNNNSQEVTKKKRERKRESISRGIRSPPNKWTKEESQNLIKLVTENGDKQWKKIATKLGGGKTGAQCAQHWKRVLSPEIKKGWKNVAIEIKTRTDIQCRYQYFKAIMSRQTEWNQLEDDIITKKIKLMIQNNEKISFSQVSKHLARAKTTKIPRTALECKARWQVLNSHQYQQQQQQIQQQIQQQSIQIQNSFIHEAQNYYYKNNNTEQPYHAINM</sequence>
<dbReference type="InParanoid" id="F0ZNI4"/>
<dbReference type="AlphaFoldDB" id="F0ZNI4"/>
<evidence type="ECO:0000256" key="3">
    <source>
        <dbReference type="ARBA" id="ARBA00023125"/>
    </source>
</evidence>
<evidence type="ECO:0000256" key="2">
    <source>
        <dbReference type="ARBA" id="ARBA00023015"/>
    </source>
</evidence>